<feature type="domain" description="RNA polymerase sigma-70 region 2" evidence="6">
    <location>
        <begin position="26"/>
        <end position="90"/>
    </location>
</feature>
<evidence type="ECO:0000259" key="8">
    <source>
        <dbReference type="Pfam" id="PF12680"/>
    </source>
</evidence>
<dbReference type="Pfam" id="PF12680">
    <property type="entry name" value="SnoaL_2"/>
    <property type="match status" value="1"/>
</dbReference>
<dbReference type="InterPro" id="IPR014305">
    <property type="entry name" value="RNA_pol_sigma-G_actinobac"/>
</dbReference>
<dbReference type="SUPFAM" id="SSF88946">
    <property type="entry name" value="Sigma2 domain of RNA polymerase sigma factors"/>
    <property type="match status" value="1"/>
</dbReference>
<dbReference type="InterPro" id="IPR007627">
    <property type="entry name" value="RNA_pol_sigma70_r2"/>
</dbReference>
<dbReference type="InterPro" id="IPR039425">
    <property type="entry name" value="RNA_pol_sigma-70-like"/>
</dbReference>
<dbReference type="SUPFAM" id="SSF54427">
    <property type="entry name" value="NTF2-like"/>
    <property type="match status" value="1"/>
</dbReference>
<organism evidence="9 10">
    <name type="scientific">Catellatospora coxensis</name>
    <dbReference type="NCBI Taxonomy" id="310354"/>
    <lineage>
        <taxon>Bacteria</taxon>
        <taxon>Bacillati</taxon>
        <taxon>Actinomycetota</taxon>
        <taxon>Actinomycetes</taxon>
        <taxon>Micromonosporales</taxon>
        <taxon>Micromonosporaceae</taxon>
        <taxon>Catellatospora</taxon>
    </lineage>
</organism>
<dbReference type="NCBIfam" id="TIGR02960">
    <property type="entry name" value="SigX5"/>
    <property type="match status" value="1"/>
</dbReference>
<dbReference type="InterPro" id="IPR013324">
    <property type="entry name" value="RNA_pol_sigma_r3/r4-like"/>
</dbReference>
<dbReference type="InterPro" id="IPR014284">
    <property type="entry name" value="RNA_pol_sigma-70_dom"/>
</dbReference>
<evidence type="ECO:0000313" key="10">
    <source>
        <dbReference type="Proteomes" id="UP000630887"/>
    </source>
</evidence>
<dbReference type="GO" id="GO:0006352">
    <property type="term" value="P:DNA-templated transcription initiation"/>
    <property type="evidence" value="ECO:0007669"/>
    <property type="project" value="InterPro"/>
</dbReference>
<comment type="similarity">
    <text evidence="1">Belongs to the sigma-70 factor family. ECF subfamily.</text>
</comment>
<evidence type="ECO:0000256" key="5">
    <source>
        <dbReference type="ARBA" id="ARBA00023163"/>
    </source>
</evidence>
<sequence>MSADTRLEELGVSGLGKVDEPTFSGLAERHRRELHVHCYRMLGSFEDAEDTVQETLLRAWRRRETFQGRSTFRAWLYRIATNACLDLLAKCRPEPAAGGEVLWLQPYPDRLLDELPAADTDDPETVALARETIELAYVAAVQHLAPRPRAVLILRDVLGWPARDVAELLGDSVNSVNSALQRARAGLREHLPAERQDWTGGEQDSGTRELVRRYTEASVATDIAGIATLLRDDVRCSMPPTPGLHVGRDAVVDDWIESGFEGMEHLRAVHTRVNRQPAIAFYHRREPAGAYLPLTIDVLRITGGAITEIVTFHDDRFPGLGLPDHLAADDMQSDME</sequence>
<evidence type="ECO:0000256" key="1">
    <source>
        <dbReference type="ARBA" id="ARBA00010641"/>
    </source>
</evidence>
<keyword evidence="4" id="KW-0731">Sigma factor</keyword>
<dbReference type="PANTHER" id="PTHR43133">
    <property type="entry name" value="RNA POLYMERASE ECF-TYPE SIGMA FACTO"/>
    <property type="match status" value="1"/>
</dbReference>
<evidence type="ECO:0000313" key="9">
    <source>
        <dbReference type="EMBL" id="GIG06235.1"/>
    </source>
</evidence>
<dbReference type="InterPro" id="IPR036388">
    <property type="entry name" value="WH-like_DNA-bd_sf"/>
</dbReference>
<comment type="subunit">
    <text evidence="2">Interacts transiently with the RNA polymerase catalytic core formed by RpoA, RpoB, RpoC and RpoZ (2 alpha, 1 beta, 1 beta' and 1 omega subunit) to form the RNA polymerase holoenzyme that can initiate transcription.</text>
</comment>
<dbReference type="AlphaFoldDB" id="A0A8J3L1Y2"/>
<dbReference type="InterPro" id="IPR032710">
    <property type="entry name" value="NTF2-like_dom_sf"/>
</dbReference>
<dbReference type="SUPFAM" id="SSF88659">
    <property type="entry name" value="Sigma3 and sigma4 domains of RNA polymerase sigma factors"/>
    <property type="match status" value="1"/>
</dbReference>
<dbReference type="Proteomes" id="UP000630887">
    <property type="component" value="Unassembled WGS sequence"/>
</dbReference>
<evidence type="ECO:0000259" key="6">
    <source>
        <dbReference type="Pfam" id="PF04542"/>
    </source>
</evidence>
<name>A0A8J3L1Y2_9ACTN</name>
<dbReference type="RefSeq" id="WP_203692617.1">
    <property type="nucleotide sequence ID" value="NZ_BAAALC010000015.1"/>
</dbReference>
<dbReference type="EMBL" id="BONI01000021">
    <property type="protein sequence ID" value="GIG06235.1"/>
    <property type="molecule type" value="Genomic_DNA"/>
</dbReference>
<keyword evidence="10" id="KW-1185">Reference proteome</keyword>
<dbReference type="GO" id="GO:0016987">
    <property type="term" value="F:sigma factor activity"/>
    <property type="evidence" value="ECO:0007669"/>
    <property type="project" value="UniProtKB-KW"/>
</dbReference>
<dbReference type="Gene3D" id="1.10.1740.10">
    <property type="match status" value="1"/>
</dbReference>
<evidence type="ECO:0000256" key="4">
    <source>
        <dbReference type="ARBA" id="ARBA00023082"/>
    </source>
</evidence>
<dbReference type="InterPro" id="IPR037401">
    <property type="entry name" value="SnoaL-like"/>
</dbReference>
<dbReference type="NCBIfam" id="NF006089">
    <property type="entry name" value="PRK08241.1"/>
    <property type="match status" value="1"/>
</dbReference>
<feature type="domain" description="SnoaL-like" evidence="8">
    <location>
        <begin position="211"/>
        <end position="308"/>
    </location>
</feature>
<comment type="caution">
    <text evidence="9">The sequence shown here is derived from an EMBL/GenBank/DDBJ whole genome shotgun (WGS) entry which is preliminary data.</text>
</comment>
<dbReference type="Gene3D" id="3.10.450.50">
    <property type="match status" value="1"/>
</dbReference>
<protein>
    <submittedName>
        <fullName evidence="9">RNA polymerase sigma factor</fullName>
    </submittedName>
</protein>
<reference evidence="9 10" key="1">
    <citation type="submission" date="2021-01" db="EMBL/GenBank/DDBJ databases">
        <title>Whole genome shotgun sequence of Catellatospora coxensis NBRC 107359.</title>
        <authorList>
            <person name="Komaki H."/>
            <person name="Tamura T."/>
        </authorList>
    </citation>
    <scope>NUCLEOTIDE SEQUENCE [LARGE SCALE GENOMIC DNA]</scope>
    <source>
        <strain evidence="9 10">NBRC 107359</strain>
    </source>
</reference>
<feature type="domain" description="RNA polymerase sigma factor 70 region 4 type 2" evidence="7">
    <location>
        <begin position="137"/>
        <end position="185"/>
    </location>
</feature>
<keyword evidence="3" id="KW-0805">Transcription regulation</keyword>
<dbReference type="Gene3D" id="1.10.10.10">
    <property type="entry name" value="Winged helix-like DNA-binding domain superfamily/Winged helix DNA-binding domain"/>
    <property type="match status" value="1"/>
</dbReference>
<accession>A0A8J3L1Y2</accession>
<dbReference type="GO" id="GO:0003677">
    <property type="term" value="F:DNA binding"/>
    <property type="evidence" value="ECO:0007669"/>
    <property type="project" value="InterPro"/>
</dbReference>
<keyword evidence="5" id="KW-0804">Transcription</keyword>
<dbReference type="NCBIfam" id="TIGR02937">
    <property type="entry name" value="sigma70-ECF"/>
    <property type="match status" value="1"/>
</dbReference>
<dbReference type="PANTHER" id="PTHR43133:SF65">
    <property type="entry name" value="ECF RNA POLYMERASE SIGMA FACTOR SIGG"/>
    <property type="match status" value="1"/>
</dbReference>
<evidence type="ECO:0000256" key="2">
    <source>
        <dbReference type="ARBA" id="ARBA00011344"/>
    </source>
</evidence>
<dbReference type="InterPro" id="IPR013249">
    <property type="entry name" value="RNA_pol_sigma70_r4_t2"/>
</dbReference>
<dbReference type="Pfam" id="PF04542">
    <property type="entry name" value="Sigma70_r2"/>
    <property type="match status" value="1"/>
</dbReference>
<dbReference type="Pfam" id="PF08281">
    <property type="entry name" value="Sigma70_r4_2"/>
    <property type="match status" value="1"/>
</dbReference>
<proteinExistence type="inferred from homology"/>
<gene>
    <name evidence="9" type="primary">rpoE_14</name>
    <name evidence="9" type="ORF">Cco03nite_29350</name>
</gene>
<evidence type="ECO:0000259" key="7">
    <source>
        <dbReference type="Pfam" id="PF08281"/>
    </source>
</evidence>
<evidence type="ECO:0000256" key="3">
    <source>
        <dbReference type="ARBA" id="ARBA00023015"/>
    </source>
</evidence>
<dbReference type="InterPro" id="IPR013325">
    <property type="entry name" value="RNA_pol_sigma_r2"/>
</dbReference>